<dbReference type="GO" id="GO:0004401">
    <property type="term" value="F:histidinol-phosphatase activity"/>
    <property type="evidence" value="ECO:0007669"/>
    <property type="project" value="UniProtKB-UniRule"/>
</dbReference>
<proteinExistence type="inferred from homology"/>
<dbReference type="EC" id="3.1.3.15" evidence="11"/>
<dbReference type="InterPro" id="IPR051090">
    <property type="entry name" value="Inositol_monoP_superfamily"/>
</dbReference>
<dbReference type="PROSITE" id="PS00629">
    <property type="entry name" value="IMP_1"/>
    <property type="match status" value="1"/>
</dbReference>
<evidence type="ECO:0000256" key="6">
    <source>
        <dbReference type="ARBA" id="ARBA00022723"/>
    </source>
</evidence>
<organism evidence="13 14">
    <name type="scientific">Roseospirillum parvum</name>
    <dbReference type="NCBI Taxonomy" id="83401"/>
    <lineage>
        <taxon>Bacteria</taxon>
        <taxon>Pseudomonadati</taxon>
        <taxon>Pseudomonadota</taxon>
        <taxon>Alphaproteobacteria</taxon>
        <taxon>Rhodospirillales</taxon>
        <taxon>Rhodospirillaceae</taxon>
        <taxon>Roseospirillum</taxon>
    </lineage>
</organism>
<dbReference type="InterPro" id="IPR011809">
    <property type="entry name" value="His_9_proposed"/>
</dbReference>
<feature type="binding site" evidence="12">
    <location>
        <position position="80"/>
    </location>
    <ligand>
        <name>Mg(2+)</name>
        <dbReference type="ChEBI" id="CHEBI:18420"/>
        <label>1</label>
        <note>catalytic</note>
    </ligand>
</feature>
<dbReference type="CDD" id="cd01641">
    <property type="entry name" value="Bacterial_IMPase_like_1"/>
    <property type="match status" value="1"/>
</dbReference>
<comment type="pathway">
    <text evidence="3">Amino-acid biosynthesis; L-histidine biosynthesis; L-histidine from 5-phospho-alpha-D-ribose 1-diphosphate: step 8/9.</text>
</comment>
<accession>A0A1G7X0M6</accession>
<comment type="cofactor">
    <cofactor evidence="2 12">
        <name>Mg(2+)</name>
        <dbReference type="ChEBI" id="CHEBI:18420"/>
    </cofactor>
</comment>
<evidence type="ECO:0000313" key="13">
    <source>
        <dbReference type="EMBL" id="SDG77734.1"/>
    </source>
</evidence>
<evidence type="ECO:0000256" key="3">
    <source>
        <dbReference type="ARBA" id="ARBA00004970"/>
    </source>
</evidence>
<feature type="binding site" evidence="12">
    <location>
        <position position="221"/>
    </location>
    <ligand>
        <name>Mg(2+)</name>
        <dbReference type="ChEBI" id="CHEBI:18420"/>
        <label>1</label>
        <note>catalytic</note>
    </ligand>
</feature>
<sequence>MSLILDRPDFEAGRDALALLAFAESLADAARPVVYRHFRQPLEVETKADLSPVTVADREIEAQMRALVRGSHPDHGILGEEAGTEGLERDLVWVLDPIDGTKSFISGMPTFGTLIGLAERGRPLAGVIDMPALNERWSAIKGRRTTVNGTPVAVSGQGELAQARLFSTAPEMFGKPDLKQRYDDLAGRVGLRRFGADCYGYCLLAGGWIDLVVEADLKPYDYMAVAPVVEHAGGVISDWNGQPLTLNSDGRVVAAASRQLHARAVALLKDR</sequence>
<dbReference type="GO" id="GO:0046872">
    <property type="term" value="F:metal ion binding"/>
    <property type="evidence" value="ECO:0007669"/>
    <property type="project" value="UniProtKB-KW"/>
</dbReference>
<keyword evidence="14" id="KW-1185">Reference proteome</keyword>
<dbReference type="Proteomes" id="UP000217076">
    <property type="component" value="Unassembled WGS sequence"/>
</dbReference>
<keyword evidence="8 12" id="KW-0460">Magnesium</keyword>
<dbReference type="InterPro" id="IPR020583">
    <property type="entry name" value="Inositol_monoP_metal-BS"/>
</dbReference>
<keyword evidence="7" id="KW-0378">Hydrolase</keyword>
<dbReference type="STRING" id="83401.SAMN05421742_102389"/>
<comment type="similarity">
    <text evidence="4">Belongs to the inositol monophosphatase superfamily.</text>
</comment>
<keyword evidence="5" id="KW-0028">Amino-acid biosynthesis</keyword>
<feature type="binding site" evidence="12">
    <location>
        <position position="99"/>
    </location>
    <ligand>
        <name>Mg(2+)</name>
        <dbReference type="ChEBI" id="CHEBI:18420"/>
        <label>1</label>
        <note>catalytic</note>
    </ligand>
</feature>
<dbReference type="UniPathway" id="UPA00031">
    <property type="reaction ID" value="UER00013"/>
</dbReference>
<dbReference type="AlphaFoldDB" id="A0A1G7X0M6"/>
<dbReference type="InterPro" id="IPR000760">
    <property type="entry name" value="Inositol_monophosphatase-like"/>
</dbReference>
<feature type="binding site" evidence="12">
    <location>
        <position position="96"/>
    </location>
    <ligand>
        <name>Mg(2+)</name>
        <dbReference type="ChEBI" id="CHEBI:18420"/>
        <label>1</label>
        <note>catalytic</note>
    </ligand>
</feature>
<dbReference type="Gene3D" id="3.30.540.10">
    <property type="entry name" value="Fructose-1,6-Bisphosphatase, subunit A, domain 1"/>
    <property type="match status" value="1"/>
</dbReference>
<dbReference type="SUPFAM" id="SSF56655">
    <property type="entry name" value="Carbohydrate phosphatase"/>
    <property type="match status" value="1"/>
</dbReference>
<evidence type="ECO:0000256" key="12">
    <source>
        <dbReference type="PIRSR" id="PIRSR600760-2"/>
    </source>
</evidence>
<dbReference type="PANTHER" id="PTHR43200">
    <property type="entry name" value="PHOSPHATASE"/>
    <property type="match status" value="1"/>
</dbReference>
<evidence type="ECO:0000256" key="8">
    <source>
        <dbReference type="ARBA" id="ARBA00022842"/>
    </source>
</evidence>
<protein>
    <recommendedName>
        <fullName evidence="11">Histidinol-phosphatase</fullName>
        <ecNumber evidence="11">3.1.3.15</ecNumber>
    </recommendedName>
</protein>
<reference evidence="14" key="1">
    <citation type="submission" date="2016-10" db="EMBL/GenBank/DDBJ databases">
        <authorList>
            <person name="Varghese N."/>
            <person name="Submissions S."/>
        </authorList>
    </citation>
    <scope>NUCLEOTIDE SEQUENCE [LARGE SCALE GENOMIC DNA]</scope>
    <source>
        <strain evidence="14">930I</strain>
    </source>
</reference>
<dbReference type="GO" id="GO:0052834">
    <property type="term" value="F:inositol monophosphate phosphatase activity"/>
    <property type="evidence" value="ECO:0007669"/>
    <property type="project" value="UniProtKB-EC"/>
</dbReference>
<evidence type="ECO:0000256" key="5">
    <source>
        <dbReference type="ARBA" id="ARBA00022605"/>
    </source>
</evidence>
<keyword evidence="6 12" id="KW-0479">Metal-binding</keyword>
<keyword evidence="9" id="KW-0368">Histidine biosynthesis</keyword>
<dbReference type="Gene3D" id="3.40.190.80">
    <property type="match status" value="1"/>
</dbReference>
<dbReference type="RefSeq" id="WP_245689254.1">
    <property type="nucleotide sequence ID" value="NZ_FNCV01000002.1"/>
</dbReference>
<evidence type="ECO:0000256" key="10">
    <source>
        <dbReference type="ARBA" id="ARBA00049158"/>
    </source>
</evidence>
<dbReference type="GO" id="GO:0000105">
    <property type="term" value="P:L-histidine biosynthetic process"/>
    <property type="evidence" value="ECO:0007669"/>
    <property type="project" value="UniProtKB-UniRule"/>
</dbReference>
<dbReference type="Pfam" id="PF00459">
    <property type="entry name" value="Inositol_P"/>
    <property type="match status" value="1"/>
</dbReference>
<evidence type="ECO:0000256" key="9">
    <source>
        <dbReference type="ARBA" id="ARBA00023102"/>
    </source>
</evidence>
<dbReference type="EMBL" id="FNCV01000002">
    <property type="protein sequence ID" value="SDG77734.1"/>
    <property type="molecule type" value="Genomic_DNA"/>
</dbReference>
<dbReference type="PANTHER" id="PTHR43200:SF6">
    <property type="entry name" value="3'(2'),5'-BISPHOSPHATE NUCLEOTIDASE"/>
    <property type="match status" value="1"/>
</dbReference>
<evidence type="ECO:0000256" key="11">
    <source>
        <dbReference type="NCBIfam" id="TIGR02067"/>
    </source>
</evidence>
<gene>
    <name evidence="13" type="ORF">SAMN05421742_102389</name>
</gene>
<evidence type="ECO:0000256" key="2">
    <source>
        <dbReference type="ARBA" id="ARBA00001946"/>
    </source>
</evidence>
<feature type="binding site" evidence="12">
    <location>
        <position position="98"/>
    </location>
    <ligand>
        <name>Mg(2+)</name>
        <dbReference type="ChEBI" id="CHEBI:18420"/>
        <label>1</label>
        <note>catalytic</note>
    </ligand>
</feature>
<evidence type="ECO:0000256" key="4">
    <source>
        <dbReference type="ARBA" id="ARBA00009759"/>
    </source>
</evidence>
<evidence type="ECO:0000256" key="7">
    <source>
        <dbReference type="ARBA" id="ARBA00022801"/>
    </source>
</evidence>
<comment type="catalytic activity">
    <reaction evidence="10">
        <text>L-histidinol phosphate + H2O = L-histidinol + phosphate</text>
        <dbReference type="Rhea" id="RHEA:14465"/>
        <dbReference type="ChEBI" id="CHEBI:15377"/>
        <dbReference type="ChEBI" id="CHEBI:43474"/>
        <dbReference type="ChEBI" id="CHEBI:57699"/>
        <dbReference type="ChEBI" id="CHEBI:57980"/>
        <dbReference type="EC" id="3.1.3.15"/>
    </reaction>
</comment>
<dbReference type="FunFam" id="3.30.540.10:FF:000003">
    <property type="entry name" value="Inositol-1-monophosphatase"/>
    <property type="match status" value="1"/>
</dbReference>
<evidence type="ECO:0000313" key="14">
    <source>
        <dbReference type="Proteomes" id="UP000217076"/>
    </source>
</evidence>
<evidence type="ECO:0000256" key="1">
    <source>
        <dbReference type="ARBA" id="ARBA00001033"/>
    </source>
</evidence>
<dbReference type="NCBIfam" id="TIGR02067">
    <property type="entry name" value="his_9_HisN"/>
    <property type="match status" value="1"/>
</dbReference>
<name>A0A1G7X0M6_9PROT</name>
<dbReference type="PRINTS" id="PR00377">
    <property type="entry name" value="IMPHPHTASES"/>
</dbReference>
<comment type="catalytic activity">
    <reaction evidence="1">
        <text>a myo-inositol phosphate + H2O = myo-inositol + phosphate</text>
        <dbReference type="Rhea" id="RHEA:24056"/>
        <dbReference type="ChEBI" id="CHEBI:15377"/>
        <dbReference type="ChEBI" id="CHEBI:17268"/>
        <dbReference type="ChEBI" id="CHEBI:43474"/>
        <dbReference type="ChEBI" id="CHEBI:84139"/>
        <dbReference type="EC" id="3.1.3.25"/>
    </reaction>
</comment>